<dbReference type="InterPro" id="IPR002500">
    <property type="entry name" value="PAPS_reduct_dom"/>
</dbReference>
<dbReference type="OMA" id="EEFVQWS"/>
<evidence type="ECO:0000256" key="6">
    <source>
        <dbReference type="ARBA" id="ARBA00022695"/>
    </source>
</evidence>
<comment type="pathway">
    <text evidence="1">Cofactor biosynthesis; FAD biosynthesis; FAD from FMN: step 1/1.</text>
</comment>
<keyword evidence="8" id="KW-0274">FAD</keyword>
<dbReference type="Gene3D" id="3.40.50.620">
    <property type="entry name" value="HUPs"/>
    <property type="match status" value="1"/>
</dbReference>
<protein>
    <recommendedName>
        <fullName evidence="2">FAD synthase</fullName>
        <ecNumber evidence="2">2.7.7.2</ecNumber>
    </recommendedName>
    <alternativeName>
        <fullName evidence="10">FAD pyrophosphorylase</fullName>
    </alternativeName>
    <alternativeName>
        <fullName evidence="11">FMN adenylyltransferase</fullName>
    </alternativeName>
</protein>
<dbReference type="HOGENOM" id="CLU_056971_2_1_1"/>
<sequence>MEITDATRIHIERRVETANDFFDQTLRLYGVTELIFCFNGGKDCTVLLDLLMRYCRQHNIASFEIPMLYIESDDSFHEIDEFVQHCVQLYHVNLIKYKDSLKVALTHMTEDMPRIKAVFVGSRNTDPFCEHLQSMQKTDSDWPDMMRLNPLLEWTYHDIWHYIHMFNVPYCRLYAEGYTSIGYKSNTLPNPHLKQQNGNSNNNGSSIISSFKPAWELTDPTQERAGRVNRK</sequence>
<dbReference type="eggNOG" id="KOG2644">
    <property type="taxonomic scope" value="Eukaryota"/>
</dbReference>
<dbReference type="PANTHER" id="PTHR23293">
    <property type="entry name" value="FAD SYNTHETASE-RELATED FMN ADENYLYLTRANSFERASE"/>
    <property type="match status" value="1"/>
</dbReference>
<dbReference type="KEGG" id="dgr:6569223"/>
<evidence type="ECO:0000256" key="4">
    <source>
        <dbReference type="ARBA" id="ARBA00022643"/>
    </source>
</evidence>
<evidence type="ECO:0000256" key="7">
    <source>
        <dbReference type="ARBA" id="ARBA00022741"/>
    </source>
</evidence>
<dbReference type="PANTHER" id="PTHR23293:SF9">
    <property type="entry name" value="FAD SYNTHASE"/>
    <property type="match status" value="1"/>
</dbReference>
<gene>
    <name evidence="14" type="primary">Dgri\GH17619</name>
    <name evidence="14" type="ORF">Dgri_GH17619</name>
</gene>
<dbReference type="PhylomeDB" id="B4JX81"/>
<dbReference type="STRING" id="7222.B4JX81"/>
<evidence type="ECO:0000256" key="2">
    <source>
        <dbReference type="ARBA" id="ARBA00012393"/>
    </source>
</evidence>
<dbReference type="InterPro" id="IPR014729">
    <property type="entry name" value="Rossmann-like_a/b/a_fold"/>
</dbReference>
<keyword evidence="7" id="KW-0547">Nucleotide-binding</keyword>
<evidence type="ECO:0000256" key="11">
    <source>
        <dbReference type="ARBA" id="ARBA00031871"/>
    </source>
</evidence>
<evidence type="ECO:0000259" key="13">
    <source>
        <dbReference type="Pfam" id="PF01507"/>
    </source>
</evidence>
<keyword evidence="15" id="KW-1185">Reference proteome</keyword>
<evidence type="ECO:0000256" key="12">
    <source>
        <dbReference type="ARBA" id="ARBA00049494"/>
    </source>
</evidence>
<evidence type="ECO:0000256" key="9">
    <source>
        <dbReference type="ARBA" id="ARBA00022840"/>
    </source>
</evidence>
<dbReference type="SUPFAM" id="SSF52402">
    <property type="entry name" value="Adenine nucleotide alpha hydrolases-like"/>
    <property type="match status" value="1"/>
</dbReference>
<feature type="domain" description="Phosphoadenosine phosphosulphate reductase" evidence="13">
    <location>
        <begin position="34"/>
        <end position="187"/>
    </location>
</feature>
<dbReference type="EMBL" id="CH916376">
    <property type="protein sequence ID" value="EDV95357.1"/>
    <property type="molecule type" value="Genomic_DNA"/>
</dbReference>
<proteinExistence type="predicted"/>
<evidence type="ECO:0000256" key="10">
    <source>
        <dbReference type="ARBA" id="ARBA00031145"/>
    </source>
</evidence>
<accession>B4JX81</accession>
<dbReference type="CDD" id="cd23948">
    <property type="entry name" value="FAD_synthase"/>
    <property type="match status" value="1"/>
</dbReference>
<dbReference type="GO" id="GO:0006747">
    <property type="term" value="P:FAD biosynthetic process"/>
    <property type="evidence" value="ECO:0007669"/>
    <property type="project" value="TreeGrafter"/>
</dbReference>
<organism evidence="15">
    <name type="scientific">Drosophila grimshawi</name>
    <name type="common">Hawaiian fruit fly</name>
    <name type="synonym">Idiomyia grimshawi</name>
    <dbReference type="NCBI Taxonomy" id="7222"/>
    <lineage>
        <taxon>Eukaryota</taxon>
        <taxon>Metazoa</taxon>
        <taxon>Ecdysozoa</taxon>
        <taxon>Arthropoda</taxon>
        <taxon>Hexapoda</taxon>
        <taxon>Insecta</taxon>
        <taxon>Pterygota</taxon>
        <taxon>Neoptera</taxon>
        <taxon>Endopterygota</taxon>
        <taxon>Diptera</taxon>
        <taxon>Brachycera</taxon>
        <taxon>Muscomorpha</taxon>
        <taxon>Ephydroidea</taxon>
        <taxon>Drosophilidae</taxon>
        <taxon>Drosophila</taxon>
        <taxon>Hawaiian Drosophila</taxon>
    </lineage>
</organism>
<dbReference type="Proteomes" id="UP000001070">
    <property type="component" value="Unassembled WGS sequence"/>
</dbReference>
<dbReference type="OrthoDB" id="270728at2759"/>
<evidence type="ECO:0000313" key="15">
    <source>
        <dbReference type="Proteomes" id="UP000001070"/>
    </source>
</evidence>
<dbReference type="AlphaFoldDB" id="B4JX81"/>
<evidence type="ECO:0000313" key="14">
    <source>
        <dbReference type="EMBL" id="EDV95357.1"/>
    </source>
</evidence>
<name>B4JX81_DROGR</name>
<keyword evidence="3" id="KW-0285">Flavoprotein</keyword>
<dbReference type="GO" id="GO:0005524">
    <property type="term" value="F:ATP binding"/>
    <property type="evidence" value="ECO:0007669"/>
    <property type="project" value="UniProtKB-KW"/>
</dbReference>
<dbReference type="EC" id="2.7.7.2" evidence="2"/>
<evidence type="ECO:0000256" key="5">
    <source>
        <dbReference type="ARBA" id="ARBA00022679"/>
    </source>
</evidence>
<dbReference type="FunCoup" id="B4JX81">
    <property type="interactions" value="186"/>
</dbReference>
<keyword evidence="9" id="KW-0067">ATP-binding</keyword>
<keyword evidence="5" id="KW-0808">Transferase</keyword>
<keyword evidence="6" id="KW-0548">Nucleotidyltransferase</keyword>
<dbReference type="SMR" id="B4JX81"/>
<dbReference type="Pfam" id="PF01507">
    <property type="entry name" value="PAPS_reduct"/>
    <property type="match status" value="1"/>
</dbReference>
<keyword evidence="4" id="KW-0288">FMN</keyword>
<evidence type="ECO:0000256" key="8">
    <source>
        <dbReference type="ARBA" id="ARBA00022827"/>
    </source>
</evidence>
<evidence type="ECO:0000256" key="1">
    <source>
        <dbReference type="ARBA" id="ARBA00004726"/>
    </source>
</evidence>
<reference evidence="14 15" key="1">
    <citation type="journal article" date="2007" name="Nature">
        <title>Evolution of genes and genomes on the Drosophila phylogeny.</title>
        <authorList>
            <consortium name="Drosophila 12 Genomes Consortium"/>
            <person name="Clark A.G."/>
            <person name="Eisen M.B."/>
            <person name="Smith D.R."/>
            <person name="Bergman C.M."/>
            <person name="Oliver B."/>
            <person name="Markow T.A."/>
            <person name="Kaufman T.C."/>
            <person name="Kellis M."/>
            <person name="Gelbart W."/>
            <person name="Iyer V.N."/>
            <person name="Pollard D.A."/>
            <person name="Sackton T.B."/>
            <person name="Larracuente A.M."/>
            <person name="Singh N.D."/>
            <person name="Abad J.P."/>
            <person name="Abt D.N."/>
            <person name="Adryan B."/>
            <person name="Aguade M."/>
            <person name="Akashi H."/>
            <person name="Anderson W.W."/>
            <person name="Aquadro C.F."/>
            <person name="Ardell D.H."/>
            <person name="Arguello R."/>
            <person name="Artieri C.G."/>
            <person name="Barbash D.A."/>
            <person name="Barker D."/>
            <person name="Barsanti P."/>
            <person name="Batterham P."/>
            <person name="Batzoglou S."/>
            <person name="Begun D."/>
            <person name="Bhutkar A."/>
            <person name="Blanco E."/>
            <person name="Bosak S.A."/>
            <person name="Bradley R.K."/>
            <person name="Brand A.D."/>
            <person name="Brent M.R."/>
            <person name="Brooks A.N."/>
            <person name="Brown R.H."/>
            <person name="Butlin R.K."/>
            <person name="Caggese C."/>
            <person name="Calvi B.R."/>
            <person name="Bernardo de Carvalho A."/>
            <person name="Caspi A."/>
            <person name="Castrezana S."/>
            <person name="Celniker S.E."/>
            <person name="Chang J.L."/>
            <person name="Chapple C."/>
            <person name="Chatterji S."/>
            <person name="Chinwalla A."/>
            <person name="Civetta A."/>
            <person name="Clifton S.W."/>
            <person name="Comeron J.M."/>
            <person name="Costello J.C."/>
            <person name="Coyne J.A."/>
            <person name="Daub J."/>
            <person name="David R.G."/>
            <person name="Delcher A.L."/>
            <person name="Delehaunty K."/>
            <person name="Do C.B."/>
            <person name="Ebling H."/>
            <person name="Edwards K."/>
            <person name="Eickbush T."/>
            <person name="Evans J.D."/>
            <person name="Filipski A."/>
            <person name="Findeiss S."/>
            <person name="Freyhult E."/>
            <person name="Fulton L."/>
            <person name="Fulton R."/>
            <person name="Garcia A.C."/>
            <person name="Gardiner A."/>
            <person name="Garfield D.A."/>
            <person name="Garvin B.E."/>
            <person name="Gibson G."/>
            <person name="Gilbert D."/>
            <person name="Gnerre S."/>
            <person name="Godfrey J."/>
            <person name="Good R."/>
            <person name="Gotea V."/>
            <person name="Gravely B."/>
            <person name="Greenberg A.J."/>
            <person name="Griffiths-Jones S."/>
            <person name="Gross S."/>
            <person name="Guigo R."/>
            <person name="Gustafson E.A."/>
            <person name="Haerty W."/>
            <person name="Hahn M.W."/>
            <person name="Halligan D.L."/>
            <person name="Halpern A.L."/>
            <person name="Halter G.M."/>
            <person name="Han M.V."/>
            <person name="Heger A."/>
            <person name="Hillier L."/>
            <person name="Hinrichs A.S."/>
            <person name="Holmes I."/>
            <person name="Hoskins R.A."/>
            <person name="Hubisz M.J."/>
            <person name="Hultmark D."/>
            <person name="Huntley M.A."/>
            <person name="Jaffe D.B."/>
            <person name="Jagadeeshan S."/>
            <person name="Jeck W.R."/>
            <person name="Johnson J."/>
            <person name="Jones C.D."/>
            <person name="Jordan W.C."/>
            <person name="Karpen G.H."/>
            <person name="Kataoka E."/>
            <person name="Keightley P.D."/>
            <person name="Kheradpour P."/>
            <person name="Kirkness E.F."/>
            <person name="Koerich L.B."/>
            <person name="Kristiansen K."/>
            <person name="Kudrna D."/>
            <person name="Kulathinal R.J."/>
            <person name="Kumar S."/>
            <person name="Kwok R."/>
            <person name="Lander E."/>
            <person name="Langley C.H."/>
            <person name="Lapoint R."/>
            <person name="Lazzaro B.P."/>
            <person name="Lee S.J."/>
            <person name="Levesque L."/>
            <person name="Li R."/>
            <person name="Lin C.F."/>
            <person name="Lin M.F."/>
            <person name="Lindblad-Toh K."/>
            <person name="Llopart A."/>
            <person name="Long M."/>
            <person name="Low L."/>
            <person name="Lozovsky E."/>
            <person name="Lu J."/>
            <person name="Luo M."/>
            <person name="Machado C.A."/>
            <person name="Makalowski W."/>
            <person name="Marzo M."/>
            <person name="Matsuda M."/>
            <person name="Matzkin L."/>
            <person name="McAllister B."/>
            <person name="McBride C.S."/>
            <person name="McKernan B."/>
            <person name="McKernan K."/>
            <person name="Mendez-Lago M."/>
            <person name="Minx P."/>
            <person name="Mollenhauer M.U."/>
            <person name="Montooth K."/>
            <person name="Mount S.M."/>
            <person name="Mu X."/>
            <person name="Myers E."/>
            <person name="Negre B."/>
            <person name="Newfeld S."/>
            <person name="Nielsen R."/>
            <person name="Noor M.A."/>
            <person name="O'Grady P."/>
            <person name="Pachter L."/>
            <person name="Papaceit M."/>
            <person name="Parisi M.J."/>
            <person name="Parisi M."/>
            <person name="Parts L."/>
            <person name="Pedersen J.S."/>
            <person name="Pesole G."/>
            <person name="Phillippy A.M."/>
            <person name="Ponting C.P."/>
            <person name="Pop M."/>
            <person name="Porcelli D."/>
            <person name="Powell J.R."/>
            <person name="Prohaska S."/>
            <person name="Pruitt K."/>
            <person name="Puig M."/>
            <person name="Quesneville H."/>
            <person name="Ram K.R."/>
            <person name="Rand D."/>
            <person name="Rasmussen M.D."/>
            <person name="Reed L.K."/>
            <person name="Reenan R."/>
            <person name="Reily A."/>
            <person name="Remington K.A."/>
            <person name="Rieger T.T."/>
            <person name="Ritchie M.G."/>
            <person name="Robin C."/>
            <person name="Rogers Y.H."/>
            <person name="Rohde C."/>
            <person name="Rozas J."/>
            <person name="Rubenfield M.J."/>
            <person name="Ruiz A."/>
            <person name="Russo S."/>
            <person name="Salzberg S.L."/>
            <person name="Sanchez-Gracia A."/>
            <person name="Saranga D.J."/>
            <person name="Sato H."/>
            <person name="Schaeffer S.W."/>
            <person name="Schatz M.C."/>
            <person name="Schlenke T."/>
            <person name="Schwartz R."/>
            <person name="Segarra C."/>
            <person name="Singh R.S."/>
            <person name="Sirot L."/>
            <person name="Sirota M."/>
            <person name="Sisneros N.B."/>
            <person name="Smith C.D."/>
            <person name="Smith T.F."/>
            <person name="Spieth J."/>
            <person name="Stage D.E."/>
            <person name="Stark A."/>
            <person name="Stephan W."/>
            <person name="Strausberg R.L."/>
            <person name="Strempel S."/>
            <person name="Sturgill D."/>
            <person name="Sutton G."/>
            <person name="Sutton G.G."/>
            <person name="Tao W."/>
            <person name="Teichmann S."/>
            <person name="Tobari Y.N."/>
            <person name="Tomimura Y."/>
            <person name="Tsolas J.M."/>
            <person name="Valente V.L."/>
            <person name="Venter E."/>
            <person name="Venter J.C."/>
            <person name="Vicario S."/>
            <person name="Vieira F.G."/>
            <person name="Vilella A.J."/>
            <person name="Villasante A."/>
            <person name="Walenz B."/>
            <person name="Wang J."/>
            <person name="Wasserman M."/>
            <person name="Watts T."/>
            <person name="Wilson D."/>
            <person name="Wilson R.K."/>
            <person name="Wing R.A."/>
            <person name="Wolfner M.F."/>
            <person name="Wong A."/>
            <person name="Wong G.K."/>
            <person name="Wu C.I."/>
            <person name="Wu G."/>
            <person name="Yamamoto D."/>
            <person name="Yang H.P."/>
            <person name="Yang S.P."/>
            <person name="Yorke J.A."/>
            <person name="Yoshida K."/>
            <person name="Zdobnov E."/>
            <person name="Zhang P."/>
            <person name="Zhang Y."/>
            <person name="Zimin A.V."/>
            <person name="Baldwin J."/>
            <person name="Abdouelleil A."/>
            <person name="Abdulkadir J."/>
            <person name="Abebe A."/>
            <person name="Abera B."/>
            <person name="Abreu J."/>
            <person name="Acer S.C."/>
            <person name="Aftuck L."/>
            <person name="Alexander A."/>
            <person name="An P."/>
            <person name="Anderson E."/>
            <person name="Anderson S."/>
            <person name="Arachi H."/>
            <person name="Azer M."/>
            <person name="Bachantsang P."/>
            <person name="Barry A."/>
            <person name="Bayul T."/>
            <person name="Berlin A."/>
            <person name="Bessette D."/>
            <person name="Bloom T."/>
            <person name="Blye J."/>
            <person name="Boguslavskiy L."/>
            <person name="Bonnet C."/>
            <person name="Boukhgalter B."/>
            <person name="Bourzgui I."/>
            <person name="Brown A."/>
            <person name="Cahill P."/>
            <person name="Channer S."/>
            <person name="Cheshatsang Y."/>
            <person name="Chuda L."/>
            <person name="Citroen M."/>
            <person name="Collymore A."/>
            <person name="Cooke P."/>
            <person name="Costello M."/>
            <person name="D'Aco K."/>
            <person name="Daza R."/>
            <person name="De Haan G."/>
            <person name="DeGray S."/>
            <person name="DeMaso C."/>
            <person name="Dhargay N."/>
            <person name="Dooley K."/>
            <person name="Dooley E."/>
            <person name="Doricent M."/>
            <person name="Dorje P."/>
            <person name="Dorjee K."/>
            <person name="Dupes A."/>
            <person name="Elong R."/>
            <person name="Falk J."/>
            <person name="Farina A."/>
            <person name="Faro S."/>
            <person name="Ferguson D."/>
            <person name="Fisher S."/>
            <person name="Foley C.D."/>
            <person name="Franke A."/>
            <person name="Friedrich D."/>
            <person name="Gadbois L."/>
            <person name="Gearin G."/>
            <person name="Gearin C.R."/>
            <person name="Giannoukos G."/>
            <person name="Goode T."/>
            <person name="Graham J."/>
            <person name="Grandbois E."/>
            <person name="Grewal S."/>
            <person name="Gyaltsen K."/>
            <person name="Hafez N."/>
            <person name="Hagos B."/>
            <person name="Hall J."/>
            <person name="Henson C."/>
            <person name="Hollinger A."/>
            <person name="Honan T."/>
            <person name="Huard M.D."/>
            <person name="Hughes L."/>
            <person name="Hurhula B."/>
            <person name="Husby M.E."/>
            <person name="Kamat A."/>
            <person name="Kanga B."/>
            <person name="Kashin S."/>
            <person name="Khazanovich D."/>
            <person name="Kisner P."/>
            <person name="Lance K."/>
            <person name="Lara M."/>
            <person name="Lee W."/>
            <person name="Lennon N."/>
            <person name="Letendre F."/>
            <person name="LeVine R."/>
            <person name="Lipovsky A."/>
            <person name="Liu X."/>
            <person name="Liu J."/>
            <person name="Liu S."/>
            <person name="Lokyitsang T."/>
            <person name="Lokyitsang Y."/>
            <person name="Lubonja R."/>
            <person name="Lui A."/>
            <person name="MacDonald P."/>
            <person name="Magnisalis V."/>
            <person name="Maru K."/>
            <person name="Matthews C."/>
            <person name="McCusker W."/>
            <person name="McDonough S."/>
            <person name="Mehta T."/>
            <person name="Meldrim J."/>
            <person name="Meneus L."/>
            <person name="Mihai O."/>
            <person name="Mihalev A."/>
            <person name="Mihova T."/>
            <person name="Mittelman R."/>
            <person name="Mlenga V."/>
            <person name="Montmayeur A."/>
            <person name="Mulrain L."/>
            <person name="Navidi A."/>
            <person name="Naylor J."/>
            <person name="Negash T."/>
            <person name="Nguyen T."/>
            <person name="Nguyen N."/>
            <person name="Nicol R."/>
            <person name="Norbu C."/>
            <person name="Norbu N."/>
            <person name="Novod N."/>
            <person name="O'Neill B."/>
            <person name="Osman S."/>
            <person name="Markiewicz E."/>
            <person name="Oyono O.L."/>
            <person name="Patti C."/>
            <person name="Phunkhang P."/>
            <person name="Pierre F."/>
            <person name="Priest M."/>
            <person name="Raghuraman S."/>
            <person name="Rege F."/>
            <person name="Reyes R."/>
            <person name="Rise C."/>
            <person name="Rogov P."/>
            <person name="Ross K."/>
            <person name="Ryan E."/>
            <person name="Settipalli S."/>
            <person name="Shea T."/>
            <person name="Sherpa N."/>
            <person name="Shi L."/>
            <person name="Shih D."/>
            <person name="Sparrow T."/>
            <person name="Spaulding J."/>
            <person name="Stalker J."/>
            <person name="Stange-Thomann N."/>
            <person name="Stavropoulos S."/>
            <person name="Stone C."/>
            <person name="Strader C."/>
            <person name="Tesfaye S."/>
            <person name="Thomson T."/>
            <person name="Thoulutsang Y."/>
            <person name="Thoulutsang D."/>
            <person name="Topham K."/>
            <person name="Topping I."/>
            <person name="Tsamla T."/>
            <person name="Vassiliev H."/>
            <person name="Vo A."/>
            <person name="Wangchuk T."/>
            <person name="Wangdi T."/>
            <person name="Weiand M."/>
            <person name="Wilkinson J."/>
            <person name="Wilson A."/>
            <person name="Yadav S."/>
            <person name="Young G."/>
            <person name="Yu Q."/>
            <person name="Zembek L."/>
            <person name="Zhong D."/>
            <person name="Zimmer A."/>
            <person name="Zwirko Z."/>
            <person name="Jaffe D.B."/>
            <person name="Alvarez P."/>
            <person name="Brockman W."/>
            <person name="Butler J."/>
            <person name="Chin C."/>
            <person name="Gnerre S."/>
            <person name="Grabherr M."/>
            <person name="Kleber M."/>
            <person name="Mauceli E."/>
            <person name="MacCallum I."/>
        </authorList>
    </citation>
    <scope>NUCLEOTIDE SEQUENCE [LARGE SCALE GENOMIC DNA]</scope>
    <source>
        <strain evidence="15">Tucson 15287-2541.00</strain>
    </source>
</reference>
<dbReference type="InParanoid" id="B4JX81"/>
<comment type="catalytic activity">
    <reaction evidence="12">
        <text>FMN + ATP + H(+) = FAD + diphosphate</text>
        <dbReference type="Rhea" id="RHEA:17237"/>
        <dbReference type="ChEBI" id="CHEBI:15378"/>
        <dbReference type="ChEBI" id="CHEBI:30616"/>
        <dbReference type="ChEBI" id="CHEBI:33019"/>
        <dbReference type="ChEBI" id="CHEBI:57692"/>
        <dbReference type="ChEBI" id="CHEBI:58210"/>
        <dbReference type="EC" id="2.7.7.2"/>
    </reaction>
</comment>
<dbReference type="GO" id="GO:0003919">
    <property type="term" value="F:FMN adenylyltransferase activity"/>
    <property type="evidence" value="ECO:0007669"/>
    <property type="project" value="UniProtKB-EC"/>
</dbReference>
<evidence type="ECO:0000256" key="3">
    <source>
        <dbReference type="ARBA" id="ARBA00022630"/>
    </source>
</evidence>